<protein>
    <submittedName>
        <fullName evidence="1">Uncharacterized protein</fullName>
    </submittedName>
</protein>
<proteinExistence type="predicted"/>
<name>A0A0S3TFC9_PHAAN</name>
<organism evidence="1">
    <name type="scientific">Vigna angularis var. angularis</name>
    <dbReference type="NCBI Taxonomy" id="157739"/>
    <lineage>
        <taxon>Eukaryota</taxon>
        <taxon>Viridiplantae</taxon>
        <taxon>Streptophyta</taxon>
        <taxon>Embryophyta</taxon>
        <taxon>Tracheophyta</taxon>
        <taxon>Spermatophyta</taxon>
        <taxon>Magnoliopsida</taxon>
        <taxon>eudicotyledons</taxon>
        <taxon>Gunneridae</taxon>
        <taxon>Pentapetalae</taxon>
        <taxon>rosids</taxon>
        <taxon>fabids</taxon>
        <taxon>Fabales</taxon>
        <taxon>Fabaceae</taxon>
        <taxon>Papilionoideae</taxon>
        <taxon>50 kb inversion clade</taxon>
        <taxon>NPAAA clade</taxon>
        <taxon>indigoferoid/millettioid clade</taxon>
        <taxon>Phaseoleae</taxon>
        <taxon>Vigna</taxon>
    </lineage>
</organism>
<dbReference type="PANTHER" id="PTHR35833">
    <property type="entry name" value="GALACTOSE-BINDING DOMAIN-LIKE, ARMADILLO-TYPE FOLD PROTEIN-RELATED"/>
    <property type="match status" value="1"/>
</dbReference>
<sequence length="110" mass="12342">MLKLINPDTDHDISNPLDEVTSLLEDKLNLELSSPLTLVDYSNLFGDEFRMQDEQWDCSYLNVLDMAVVEEGILHVLYSCASQPVLCSKLAERSSDFWAALPLIQALLPG</sequence>
<evidence type="ECO:0000313" key="1">
    <source>
        <dbReference type="EMBL" id="BAU03798.1"/>
    </source>
</evidence>
<dbReference type="AlphaFoldDB" id="A0A0S3TFC9"/>
<accession>A0A0S3TFC9</accession>
<dbReference type="EMBL" id="AP016754">
    <property type="protein sequence ID" value="BAU03798.1"/>
    <property type="molecule type" value="Genomic_DNA"/>
</dbReference>
<gene>
    <name evidence="1" type="primary">Vigan.UMG184000</name>
    <name evidence="1" type="ORF">VIGAN_UM184000</name>
</gene>
<reference evidence="1" key="1">
    <citation type="journal article" date="2015" name="Sci. Rep.">
        <title>The power of single molecule real-time sequencing technology in the de novo assembly of a eukaryotic genome.</title>
        <authorList>
            <person name="Sakai H."/>
            <person name="Naito K."/>
            <person name="Ogiso-Tanaka E."/>
            <person name="Takahashi Y."/>
            <person name="Iseki K."/>
            <person name="Muto C."/>
            <person name="Satou K."/>
            <person name="Teruya K."/>
            <person name="Shiroma A."/>
            <person name="Shimoji M."/>
            <person name="Hirano T."/>
            <person name="Itoh T."/>
            <person name="Kaga A."/>
            <person name="Tomooka N."/>
        </authorList>
    </citation>
    <scope>NUCLEOTIDE SEQUENCE</scope>
</reference>
<dbReference type="PANTHER" id="PTHR35833:SF1">
    <property type="entry name" value="GALACTOSE-BINDING DOMAIN-CONTAINING PROTEIN"/>
    <property type="match status" value="1"/>
</dbReference>